<dbReference type="EMBL" id="VWRR01000010">
    <property type="protein sequence ID" value="KAF6002400.1"/>
    <property type="molecule type" value="Genomic_DNA"/>
</dbReference>
<dbReference type="PANTHER" id="PTHR28110:SF1">
    <property type="entry name" value="TRANSMEMBRANE PROTEIN"/>
    <property type="match status" value="1"/>
</dbReference>
<dbReference type="GO" id="GO:0005737">
    <property type="term" value="C:cytoplasm"/>
    <property type="evidence" value="ECO:0007669"/>
    <property type="project" value="TreeGrafter"/>
</dbReference>
<keyword evidence="2" id="KW-1185">Reference proteome</keyword>
<organism evidence="1 2">
    <name type="scientific">Cyanidiococcus yangmingshanensis</name>
    <dbReference type="NCBI Taxonomy" id="2690220"/>
    <lineage>
        <taxon>Eukaryota</taxon>
        <taxon>Rhodophyta</taxon>
        <taxon>Bangiophyceae</taxon>
        <taxon>Cyanidiales</taxon>
        <taxon>Cyanidiaceae</taxon>
        <taxon>Cyanidiococcus</taxon>
    </lineage>
</organism>
<reference evidence="1 2" key="1">
    <citation type="journal article" date="2020" name="J. Phycol.">
        <title>Comparative genome analysis reveals Cyanidiococcus gen. nov., a new extremophilic red algal genus sister to Cyanidioschyzon (Cyanidioschyzonaceae, Rhodophyta).</title>
        <authorList>
            <person name="Liu S.-L."/>
            <person name="Chiang Y.-R."/>
            <person name="Yoon H.S."/>
            <person name="Fu H.-Y."/>
        </authorList>
    </citation>
    <scope>NUCLEOTIDE SEQUENCE [LARGE SCALE GENOMIC DNA]</scope>
    <source>
        <strain evidence="1 2">THAL066</strain>
    </source>
</reference>
<sequence length="333" mass="37434">MLQQLPLTFSSNGGIGGARNRCLRLPSLSSVFCRRQRVTTYVLCTILFLALLASFKRVRDTLCRDARGSTSCFLESAPGAIPSLDALTHLVLVAGNAVFTGTKFELAEEDGQWSLEDYQLGQGRVFLEHIKKAVEIVDADPDALLIFSGGKTRSQAGPLSESESYWRLASAKAWFGFTNSVSWRALTEDHARDSFENLLFSICRFRQVTGRYPSDITMISLELKRDRIEAQHRVAIRYPLSRFHYIGIDPAFENPREHGTSEGLDRAAEAFAADPYGCFHETLLQKRKSRNPFKETIPYPAGCPEIARLVRYCGRDIYKGPLPWDSQISRRSP</sequence>
<dbReference type="InterPro" id="IPR055323">
    <property type="entry name" value="C57A10.07/YOR238W"/>
</dbReference>
<evidence type="ECO:0008006" key="3">
    <source>
        <dbReference type="Google" id="ProtNLM"/>
    </source>
</evidence>
<proteinExistence type="predicted"/>
<comment type="caution">
    <text evidence="1">The sequence shown here is derived from an EMBL/GenBank/DDBJ whole genome shotgun (WGS) entry which is preliminary data.</text>
</comment>
<accession>A0A7J7II41</accession>
<gene>
    <name evidence="1" type="ORF">F1559_001540</name>
</gene>
<protein>
    <recommendedName>
        <fullName evidence="3">DUF218 domain-containing protein</fullName>
    </recommendedName>
</protein>
<dbReference type="AlphaFoldDB" id="A0A7J7II41"/>
<evidence type="ECO:0000313" key="1">
    <source>
        <dbReference type="EMBL" id="KAF6002400.1"/>
    </source>
</evidence>
<dbReference type="OrthoDB" id="4347at2759"/>
<dbReference type="PANTHER" id="PTHR28110">
    <property type="entry name" value="TRANSMEMBRANE PROTEIN"/>
    <property type="match status" value="1"/>
</dbReference>
<name>A0A7J7II41_9RHOD</name>
<dbReference type="Proteomes" id="UP000530660">
    <property type="component" value="Unassembled WGS sequence"/>
</dbReference>
<evidence type="ECO:0000313" key="2">
    <source>
        <dbReference type="Proteomes" id="UP000530660"/>
    </source>
</evidence>